<protein>
    <submittedName>
        <fullName evidence="3">Amidohydrolase</fullName>
    </submittedName>
</protein>
<comment type="similarity">
    <text evidence="1">Belongs to the metallo-dependent hydrolases superfamily.</text>
</comment>
<evidence type="ECO:0000313" key="3">
    <source>
        <dbReference type="EMBL" id="RHW19431.1"/>
    </source>
</evidence>
<keyword evidence="3" id="KW-0378">Hydrolase</keyword>
<sequence>MIDAHHHIWSLARPECRWPTAADGVLHRDFTLVEFRRVAGDAGVSGAVLIQTQESDADTDWLLTLADDPFVTAVVGWADLHAPHAPRRIAALARHPKLAGLRPMVQHRAADWYDDPALDAAFDAMEEAGLALDALVRVGHLASLERLARRRPDLAIAIDHAAKPAIGRSDGFAEWRRAIAPLADRPNMRCKLSGLLSECGDAPPEAVVPFILAMLELFGADRVMWGSDWPVLEASGRYADWLALARATVPERDHRAVFGGTARAFYATEAVEVRA</sequence>
<dbReference type="InterPro" id="IPR006680">
    <property type="entry name" value="Amidohydro-rel"/>
</dbReference>
<dbReference type="InterPro" id="IPR032466">
    <property type="entry name" value="Metal_Hydrolase"/>
</dbReference>
<dbReference type="PANTHER" id="PTHR43569:SF2">
    <property type="entry name" value="AMIDOHYDROLASE-RELATED DOMAIN-CONTAINING PROTEIN"/>
    <property type="match status" value="1"/>
</dbReference>
<dbReference type="InterPro" id="IPR052350">
    <property type="entry name" value="Metallo-dep_Lactonases"/>
</dbReference>
<organism evidence="3 4">
    <name type="scientific">Sphingomonas gilva</name>
    <dbReference type="NCBI Taxonomy" id="2305907"/>
    <lineage>
        <taxon>Bacteria</taxon>
        <taxon>Pseudomonadati</taxon>
        <taxon>Pseudomonadota</taxon>
        <taxon>Alphaproteobacteria</taxon>
        <taxon>Sphingomonadales</taxon>
        <taxon>Sphingomonadaceae</taxon>
        <taxon>Sphingomonas</taxon>
    </lineage>
</organism>
<evidence type="ECO:0000313" key="4">
    <source>
        <dbReference type="Proteomes" id="UP000266693"/>
    </source>
</evidence>
<dbReference type="AlphaFoldDB" id="A0A396S0C5"/>
<comment type="caution">
    <text evidence="3">The sequence shown here is derived from an EMBL/GenBank/DDBJ whole genome shotgun (WGS) entry which is preliminary data.</text>
</comment>
<proteinExistence type="inferred from homology"/>
<dbReference type="EMBL" id="QWLV01000001">
    <property type="protein sequence ID" value="RHW19431.1"/>
    <property type="molecule type" value="Genomic_DNA"/>
</dbReference>
<feature type="domain" description="Amidohydrolase-related" evidence="2">
    <location>
        <begin position="2"/>
        <end position="266"/>
    </location>
</feature>
<evidence type="ECO:0000259" key="2">
    <source>
        <dbReference type="Pfam" id="PF04909"/>
    </source>
</evidence>
<dbReference type="Gene3D" id="3.20.20.140">
    <property type="entry name" value="Metal-dependent hydrolases"/>
    <property type="match status" value="1"/>
</dbReference>
<dbReference type="Pfam" id="PF04909">
    <property type="entry name" value="Amidohydro_2"/>
    <property type="match status" value="1"/>
</dbReference>
<dbReference type="OrthoDB" id="9787654at2"/>
<dbReference type="SUPFAM" id="SSF51556">
    <property type="entry name" value="Metallo-dependent hydrolases"/>
    <property type="match status" value="1"/>
</dbReference>
<evidence type="ECO:0000256" key="1">
    <source>
        <dbReference type="ARBA" id="ARBA00038310"/>
    </source>
</evidence>
<dbReference type="GO" id="GO:0016787">
    <property type="term" value="F:hydrolase activity"/>
    <property type="evidence" value="ECO:0007669"/>
    <property type="project" value="UniProtKB-KW"/>
</dbReference>
<dbReference type="PANTHER" id="PTHR43569">
    <property type="entry name" value="AMIDOHYDROLASE"/>
    <property type="match status" value="1"/>
</dbReference>
<gene>
    <name evidence="3" type="ORF">D1610_01985</name>
</gene>
<accession>A0A396S0C5</accession>
<reference evidence="3 4" key="1">
    <citation type="submission" date="2018-08" db="EMBL/GenBank/DDBJ databases">
        <title>The multiple taxonomic identification of Sphingomonas gilva.</title>
        <authorList>
            <person name="Zhu D."/>
            <person name="Zheng S."/>
        </authorList>
    </citation>
    <scope>NUCLEOTIDE SEQUENCE [LARGE SCALE GENOMIC DNA]</scope>
    <source>
        <strain evidence="3 4">ZDH117</strain>
    </source>
</reference>
<dbReference type="Proteomes" id="UP000266693">
    <property type="component" value="Unassembled WGS sequence"/>
</dbReference>
<keyword evidence="4" id="KW-1185">Reference proteome</keyword>
<name>A0A396S0C5_9SPHN</name>